<dbReference type="InterPro" id="IPR003660">
    <property type="entry name" value="HAMP_dom"/>
</dbReference>
<evidence type="ECO:0000256" key="3">
    <source>
        <dbReference type="ARBA" id="ARBA00022475"/>
    </source>
</evidence>
<reference evidence="9" key="1">
    <citation type="journal article" date="2019" name="Int. J. Syst. Evol. Microbiol.">
        <title>The Global Catalogue of Microorganisms (GCM) 10K type strain sequencing project: providing services to taxonomists for standard genome sequencing and annotation.</title>
        <authorList>
            <consortium name="The Broad Institute Genomics Platform"/>
            <consortium name="The Broad Institute Genome Sequencing Center for Infectious Disease"/>
            <person name="Wu L."/>
            <person name="Ma J."/>
        </authorList>
    </citation>
    <scope>NUCLEOTIDE SEQUENCE [LARGE SCALE GENOMIC DNA]</scope>
    <source>
        <strain evidence="9">CCUG 49571</strain>
    </source>
</reference>
<keyword evidence="5" id="KW-1133">Transmembrane helix</keyword>
<dbReference type="Pfam" id="PF00211">
    <property type="entry name" value="Guanylate_cyc"/>
    <property type="match status" value="1"/>
</dbReference>
<evidence type="ECO:0000256" key="4">
    <source>
        <dbReference type="ARBA" id="ARBA00023136"/>
    </source>
</evidence>
<organism evidence="8 9">
    <name type="scientific">Cohnella hongkongensis</name>
    <dbReference type="NCBI Taxonomy" id="178337"/>
    <lineage>
        <taxon>Bacteria</taxon>
        <taxon>Bacillati</taxon>
        <taxon>Bacillota</taxon>
        <taxon>Bacilli</taxon>
        <taxon>Bacillales</taxon>
        <taxon>Paenibacillaceae</taxon>
        <taxon>Cohnella</taxon>
    </lineage>
</organism>
<feature type="domain" description="HAMP" evidence="7">
    <location>
        <begin position="574"/>
        <end position="626"/>
    </location>
</feature>
<keyword evidence="9" id="KW-1185">Reference proteome</keyword>
<dbReference type="PANTHER" id="PTHR43081:SF1">
    <property type="entry name" value="ADENYLATE CYCLASE, TERMINAL-DIFFERENTIATION SPECIFIC"/>
    <property type="match status" value="1"/>
</dbReference>
<dbReference type="SUPFAM" id="SSF55073">
    <property type="entry name" value="Nucleotide cyclase"/>
    <property type="match status" value="1"/>
</dbReference>
<evidence type="ECO:0000313" key="9">
    <source>
        <dbReference type="Proteomes" id="UP001596028"/>
    </source>
</evidence>
<evidence type="ECO:0000259" key="6">
    <source>
        <dbReference type="PROSITE" id="PS50125"/>
    </source>
</evidence>
<sequence>MMRKLALLSLVVALALTGWSVYRIQQEGGWQEGPWSRQDRLENLSRAAEAADRSMVVIGRSKQEIVRLSSDGRLEASVRHAGIGGEARQDFTEAATDGEGRLIALDTVLDAYGLIVQSERIVRYGEKGGSPETLYEWKGDGVSKRVGQLQGLQVKGDSLFFFLAASDRAVLMQLPLGGGQPQEAFSFSLPKDRFLSEIEGTEPGQIYYTTKRGSIYRVTADGESQMLYPLATMDRTRKNFPERLSVASDGSLMFVDRLLNAVTAMPSEGGNPKVLLDGSSIVQSVPGAESHEIMDVVPRSEGGYAVVLSDRVLLYDRQNRLTEALARPGYSGSELASGWLGWAAAAAGFALLIVSLRLVYVHLMNRRFSLFLKQVVIIVPILVAGMLLLSNFIYNSFSSRMEEEMQRELKLLARNGQQLIDGDRLERLNSPADYRNGDYAAIRDKMDFLFAGEQNLERQGLYSTLYKYEEGKLYILMDDDDGVNMFKPFETNEENESVRREGKIRTGLWEDANGKWLYAIGPVYNSKQEVVGIYETGRDLSVLHRSNQKIYQSILQNIAIITAVLLAVILAGTFYMLSAVRKLRRSVMAMADGNWDVEVNVKSRDEVGDLGDQFNRMARYIRQYVTDITSFSEVSYRFVPQQIFKSLGKKGILDIRLGDQVQQEMSVMIVNLRDFRKLSQTLTPKENFNFMNSFLRRFGPLVRREDGLISKYLGAGFMALFPGYAEEALRAAIAIRQELDAYNANRRQSGFVPVDIGVAIHRGPLMMGIIGEERRWEGNVISDDVHLTAALEKISEELGASVLVTRDLFEQLREPERFRHRSLGRISPEGQDRAIELIDVFDGDPEPVRLAKERTKALFERGLMLCQEGRFYDARETFVEVLKQNRMDKAAKLYFYLCDEYFQKGTSSGWNGTLAV</sequence>
<dbReference type="PROSITE" id="PS50125">
    <property type="entry name" value="GUANYLATE_CYCLASE_2"/>
    <property type="match status" value="1"/>
</dbReference>
<name>A0ABV9FES9_9BACL</name>
<dbReference type="Proteomes" id="UP001596028">
    <property type="component" value="Unassembled WGS sequence"/>
</dbReference>
<feature type="transmembrane region" description="Helical" evidence="5">
    <location>
        <begin position="375"/>
        <end position="394"/>
    </location>
</feature>
<dbReference type="CDD" id="cd07302">
    <property type="entry name" value="CHD"/>
    <property type="match status" value="1"/>
</dbReference>
<protein>
    <submittedName>
        <fullName evidence="8">HAMP domain-containing protein</fullName>
    </submittedName>
</protein>
<proteinExistence type="inferred from homology"/>
<feature type="transmembrane region" description="Helical" evidence="5">
    <location>
        <begin position="558"/>
        <end position="580"/>
    </location>
</feature>
<dbReference type="SMART" id="SM00304">
    <property type="entry name" value="HAMP"/>
    <property type="match status" value="1"/>
</dbReference>
<keyword evidence="4 5" id="KW-0472">Membrane</keyword>
<dbReference type="RefSeq" id="WP_378099099.1">
    <property type="nucleotide sequence ID" value="NZ_JBHSEP010000014.1"/>
</dbReference>
<feature type="domain" description="Guanylate cyclase" evidence="6">
    <location>
        <begin position="666"/>
        <end position="792"/>
    </location>
</feature>
<evidence type="ECO:0000256" key="1">
    <source>
        <dbReference type="ARBA" id="ARBA00004236"/>
    </source>
</evidence>
<dbReference type="Pfam" id="PF00672">
    <property type="entry name" value="HAMP"/>
    <property type="match status" value="1"/>
</dbReference>
<dbReference type="InterPro" id="IPR029787">
    <property type="entry name" value="Nucleotide_cyclase"/>
</dbReference>
<keyword evidence="5" id="KW-0812">Transmembrane</keyword>
<evidence type="ECO:0000256" key="5">
    <source>
        <dbReference type="SAM" id="Phobius"/>
    </source>
</evidence>
<comment type="caution">
    <text evidence="8">The sequence shown here is derived from an EMBL/GenBank/DDBJ whole genome shotgun (WGS) entry which is preliminary data.</text>
</comment>
<dbReference type="PROSITE" id="PS50885">
    <property type="entry name" value="HAMP"/>
    <property type="match status" value="1"/>
</dbReference>
<dbReference type="SMART" id="SM00044">
    <property type="entry name" value="CYCc"/>
    <property type="match status" value="1"/>
</dbReference>
<feature type="transmembrane region" description="Helical" evidence="5">
    <location>
        <begin position="339"/>
        <end position="363"/>
    </location>
</feature>
<dbReference type="InterPro" id="IPR050697">
    <property type="entry name" value="Adenylyl/Guanylyl_Cyclase_3/4"/>
</dbReference>
<dbReference type="Gene3D" id="6.10.340.10">
    <property type="match status" value="1"/>
</dbReference>
<evidence type="ECO:0000256" key="2">
    <source>
        <dbReference type="ARBA" id="ARBA00005381"/>
    </source>
</evidence>
<keyword evidence="3" id="KW-1003">Cell membrane</keyword>
<dbReference type="Gene3D" id="3.30.70.1230">
    <property type="entry name" value="Nucleotide cyclase"/>
    <property type="match status" value="1"/>
</dbReference>
<dbReference type="SUPFAM" id="SSF158472">
    <property type="entry name" value="HAMP domain-like"/>
    <property type="match status" value="1"/>
</dbReference>
<evidence type="ECO:0000259" key="7">
    <source>
        <dbReference type="PROSITE" id="PS50885"/>
    </source>
</evidence>
<dbReference type="EMBL" id="JBHSEP010000014">
    <property type="protein sequence ID" value="MFC4600207.1"/>
    <property type="molecule type" value="Genomic_DNA"/>
</dbReference>
<comment type="similarity">
    <text evidence="2">Belongs to the adenylyl cyclase class-3 family.</text>
</comment>
<accession>A0ABV9FES9</accession>
<comment type="subcellular location">
    <subcellularLocation>
        <location evidence="1">Cell membrane</location>
    </subcellularLocation>
</comment>
<gene>
    <name evidence="8" type="ORF">ACFO3S_18320</name>
</gene>
<evidence type="ECO:0000313" key="8">
    <source>
        <dbReference type="EMBL" id="MFC4600207.1"/>
    </source>
</evidence>
<dbReference type="CDD" id="cd06225">
    <property type="entry name" value="HAMP"/>
    <property type="match status" value="1"/>
</dbReference>
<dbReference type="InterPro" id="IPR001054">
    <property type="entry name" value="A/G_cyclase"/>
</dbReference>
<dbReference type="SUPFAM" id="SSF101898">
    <property type="entry name" value="NHL repeat"/>
    <property type="match status" value="1"/>
</dbReference>
<dbReference type="PANTHER" id="PTHR43081">
    <property type="entry name" value="ADENYLATE CYCLASE, TERMINAL-DIFFERENTIATION SPECIFIC-RELATED"/>
    <property type="match status" value="1"/>
</dbReference>